<proteinExistence type="predicted"/>
<name>A0A654U695_MYCTX</name>
<evidence type="ECO:0000313" key="2">
    <source>
        <dbReference type="Proteomes" id="UP000046680"/>
    </source>
</evidence>
<dbReference type="Proteomes" id="UP000046680">
    <property type="component" value="Unassembled WGS sequence"/>
</dbReference>
<dbReference type="AlphaFoldDB" id="A0A654U695"/>
<protein>
    <submittedName>
        <fullName evidence="1">Uncharacterized protein</fullName>
    </submittedName>
</protein>
<reference evidence="1 2" key="1">
    <citation type="submission" date="2015-03" db="EMBL/GenBank/DDBJ databases">
        <authorList>
            <consortium name="Pathogen Informatics"/>
        </authorList>
    </citation>
    <scope>NUCLEOTIDE SEQUENCE [LARGE SCALE GENOMIC DNA]</scope>
    <source>
        <strain evidence="1 2">C09601061</strain>
    </source>
</reference>
<dbReference type="EMBL" id="CGCX01002097">
    <property type="protein sequence ID" value="CFS06698.1"/>
    <property type="molecule type" value="Genomic_DNA"/>
</dbReference>
<gene>
    <name evidence="1" type="ORF">ERS007657_03852</name>
</gene>
<evidence type="ECO:0000313" key="1">
    <source>
        <dbReference type="EMBL" id="CFS06698.1"/>
    </source>
</evidence>
<organism evidence="1 2">
    <name type="scientific">Mycobacterium tuberculosis</name>
    <dbReference type="NCBI Taxonomy" id="1773"/>
    <lineage>
        <taxon>Bacteria</taxon>
        <taxon>Bacillati</taxon>
        <taxon>Actinomycetota</taxon>
        <taxon>Actinomycetes</taxon>
        <taxon>Mycobacteriales</taxon>
        <taxon>Mycobacteriaceae</taxon>
        <taxon>Mycobacterium</taxon>
        <taxon>Mycobacterium tuberculosis complex</taxon>
    </lineage>
</organism>
<accession>A0A654U695</accession>
<sequence>MSTGEKKWIPIKSSCRLTPVARPVIGSVEVLDPRIALGSTMSSISPNTLCLSSWFSKTASITKSTPLKSAASAVGVMRASRASLRSCVVRPRSSALASSFSE</sequence>